<dbReference type="EMBL" id="BAABAS010000007">
    <property type="protein sequence ID" value="GAA4233864.1"/>
    <property type="molecule type" value="Genomic_DNA"/>
</dbReference>
<dbReference type="Proteomes" id="UP001501710">
    <property type="component" value="Unassembled WGS sequence"/>
</dbReference>
<dbReference type="RefSeq" id="WP_344898250.1">
    <property type="nucleotide sequence ID" value="NZ_BAABAS010000007.1"/>
</dbReference>
<sequence>MFGKAFINEERISVVQENLSRTLLVHFDSTATTVIGGVEVEIRRNSDRASSGQTIGDFTFWPVFVEIEDEESGVTDSIVEITSRVIVGLWEVGIPVVVACDFEDLLPWKGGIERIADPF</sequence>
<evidence type="ECO:0000313" key="2">
    <source>
        <dbReference type="Proteomes" id="UP001501710"/>
    </source>
</evidence>
<accession>A0ABP8C608</accession>
<gene>
    <name evidence="1" type="ORF">GCM10022254_37330</name>
</gene>
<protein>
    <submittedName>
        <fullName evidence="1">Uncharacterized protein</fullName>
    </submittedName>
</protein>
<reference evidence="2" key="1">
    <citation type="journal article" date="2019" name="Int. J. Syst. Evol. Microbiol.">
        <title>The Global Catalogue of Microorganisms (GCM) 10K type strain sequencing project: providing services to taxonomists for standard genome sequencing and annotation.</title>
        <authorList>
            <consortium name="The Broad Institute Genomics Platform"/>
            <consortium name="The Broad Institute Genome Sequencing Center for Infectious Disease"/>
            <person name="Wu L."/>
            <person name="Ma J."/>
        </authorList>
    </citation>
    <scope>NUCLEOTIDE SEQUENCE [LARGE SCALE GENOMIC DNA]</scope>
    <source>
        <strain evidence="2">JCM 17440</strain>
    </source>
</reference>
<comment type="caution">
    <text evidence="1">The sequence shown here is derived from an EMBL/GenBank/DDBJ whole genome shotgun (WGS) entry which is preliminary data.</text>
</comment>
<name>A0ABP8C608_9ACTN</name>
<evidence type="ECO:0000313" key="1">
    <source>
        <dbReference type="EMBL" id="GAA4233864.1"/>
    </source>
</evidence>
<proteinExistence type="predicted"/>
<organism evidence="1 2">
    <name type="scientific">Actinomadura meridiana</name>
    <dbReference type="NCBI Taxonomy" id="559626"/>
    <lineage>
        <taxon>Bacteria</taxon>
        <taxon>Bacillati</taxon>
        <taxon>Actinomycetota</taxon>
        <taxon>Actinomycetes</taxon>
        <taxon>Streptosporangiales</taxon>
        <taxon>Thermomonosporaceae</taxon>
        <taxon>Actinomadura</taxon>
    </lineage>
</organism>
<keyword evidence="2" id="KW-1185">Reference proteome</keyword>